<dbReference type="AlphaFoldDB" id="A0A060HSB2"/>
<dbReference type="HOGENOM" id="CLU_2217143_0_0_2"/>
<accession>A0A060HSB2</accession>
<name>A0A060HSB2_9ARCH</name>
<gene>
    <name evidence="1" type="ORF">NVIE_021050</name>
</gene>
<evidence type="ECO:0000313" key="1">
    <source>
        <dbReference type="EMBL" id="AIC16366.1"/>
    </source>
</evidence>
<evidence type="ECO:0000313" key="2">
    <source>
        <dbReference type="Proteomes" id="UP000027093"/>
    </source>
</evidence>
<dbReference type="KEGG" id="nvn:NVIE_021050"/>
<dbReference type="STRING" id="926571.NVIE_021050"/>
<sequence length="106" mass="12558">MREQLFLQERKGRLVEYWKERLGIDDYAVITERISLFQVSDDYCRVGNSFVGVCADHDEKVACIYHTRRLREDDIVHELLHVRHPSWTEDEVNRAAAELLLKTRQG</sequence>
<reference evidence="1 2" key="1">
    <citation type="journal article" date="2014" name="Int. J. Syst. Evol. Microbiol.">
        <title>Nitrososphaera viennensis gen. nov., sp. nov., an aerobic and mesophilic, ammonia-oxidizing archaeon from soil and a member of the archaeal phylum Thaumarchaeota.</title>
        <authorList>
            <person name="Stieglmeier M."/>
            <person name="Klingl A."/>
            <person name="Alves R.J."/>
            <person name="Rittmann S.K."/>
            <person name="Melcher M."/>
            <person name="Leisch N."/>
            <person name="Schleper C."/>
        </authorList>
    </citation>
    <scope>NUCLEOTIDE SEQUENCE [LARGE SCALE GENOMIC DNA]</scope>
    <source>
        <strain evidence="1">EN76</strain>
    </source>
</reference>
<organism evidence="1 2">
    <name type="scientific">Nitrososphaera viennensis EN76</name>
    <dbReference type="NCBI Taxonomy" id="926571"/>
    <lineage>
        <taxon>Archaea</taxon>
        <taxon>Nitrososphaerota</taxon>
        <taxon>Nitrososphaeria</taxon>
        <taxon>Nitrososphaerales</taxon>
        <taxon>Nitrososphaeraceae</taxon>
        <taxon>Nitrososphaera</taxon>
    </lineage>
</organism>
<dbReference type="EMBL" id="CP007536">
    <property type="protein sequence ID" value="AIC16366.1"/>
    <property type="molecule type" value="Genomic_DNA"/>
</dbReference>
<dbReference type="Proteomes" id="UP000027093">
    <property type="component" value="Chromosome"/>
</dbReference>
<protein>
    <submittedName>
        <fullName evidence="1">Uncharacterized protein</fullName>
    </submittedName>
</protein>
<proteinExistence type="predicted"/>
<keyword evidence="2" id="KW-1185">Reference proteome</keyword>